<dbReference type="GO" id="GO:0003677">
    <property type="term" value="F:DNA binding"/>
    <property type="evidence" value="ECO:0007669"/>
    <property type="project" value="UniProtKB-KW"/>
</dbReference>
<dbReference type="InterPro" id="IPR011051">
    <property type="entry name" value="RmlC_Cupin_sf"/>
</dbReference>
<dbReference type="Proteomes" id="UP000553059">
    <property type="component" value="Unassembled WGS sequence"/>
</dbReference>
<dbReference type="GO" id="GO:0005829">
    <property type="term" value="C:cytosol"/>
    <property type="evidence" value="ECO:0007669"/>
    <property type="project" value="TreeGrafter"/>
</dbReference>
<evidence type="ECO:0000256" key="3">
    <source>
        <dbReference type="ARBA" id="ARBA00023163"/>
    </source>
</evidence>
<evidence type="ECO:0000256" key="2">
    <source>
        <dbReference type="ARBA" id="ARBA00023125"/>
    </source>
</evidence>
<evidence type="ECO:0000313" key="6">
    <source>
        <dbReference type="Proteomes" id="UP000553059"/>
    </source>
</evidence>
<dbReference type="InterPro" id="IPR014710">
    <property type="entry name" value="RmlC-like_jellyroll"/>
</dbReference>
<dbReference type="PANTHER" id="PTHR46797:SF23">
    <property type="entry name" value="HTH-TYPE TRANSCRIPTIONAL REGULATOR SUTR"/>
    <property type="match status" value="1"/>
</dbReference>
<dbReference type="GO" id="GO:0003700">
    <property type="term" value="F:DNA-binding transcription factor activity"/>
    <property type="evidence" value="ECO:0007669"/>
    <property type="project" value="TreeGrafter"/>
</dbReference>
<comment type="caution">
    <text evidence="5">The sequence shown here is derived from an EMBL/GenBank/DDBJ whole genome shotgun (WGS) entry which is preliminary data.</text>
</comment>
<dbReference type="InterPro" id="IPR001387">
    <property type="entry name" value="Cro/C1-type_HTH"/>
</dbReference>
<dbReference type="EMBL" id="DUTF01000328">
    <property type="protein sequence ID" value="HHY27983.1"/>
    <property type="molecule type" value="Genomic_DNA"/>
</dbReference>
<proteinExistence type="predicted"/>
<sequence>MNDFSALGEQLKNTRTKMGLSLSEVSSMTGVSKTMLSQIERSESIPTIATVWKIANGLRIKFETLLENTNKLYEVKSIDTMIPLTDNDDHILLYCIFPFSPISGFELFYGIIKPGCNYSSENHQNSSTEYLSVSQGELELVIGANTYHIKAGSAIAFDSRKDHKYINNGEVDVIAHFVISYE</sequence>
<keyword evidence="2" id="KW-0238">DNA-binding</keyword>
<protein>
    <submittedName>
        <fullName evidence="5">Helix-turn-helix domain-containing protein</fullName>
    </submittedName>
</protein>
<evidence type="ECO:0000259" key="4">
    <source>
        <dbReference type="PROSITE" id="PS50943"/>
    </source>
</evidence>
<dbReference type="CDD" id="cd02209">
    <property type="entry name" value="cupin_XRE_C"/>
    <property type="match status" value="1"/>
</dbReference>
<dbReference type="InterPro" id="IPR010982">
    <property type="entry name" value="Lambda_DNA-bd_dom_sf"/>
</dbReference>
<evidence type="ECO:0000256" key="1">
    <source>
        <dbReference type="ARBA" id="ARBA00023015"/>
    </source>
</evidence>
<dbReference type="PANTHER" id="PTHR46797">
    <property type="entry name" value="HTH-TYPE TRANSCRIPTIONAL REGULATOR"/>
    <property type="match status" value="1"/>
</dbReference>
<dbReference type="SUPFAM" id="SSF51182">
    <property type="entry name" value="RmlC-like cupins"/>
    <property type="match status" value="1"/>
</dbReference>
<reference evidence="5 6" key="1">
    <citation type="journal article" date="2020" name="Biotechnol. Biofuels">
        <title>New insights from the biogas microbiome by comprehensive genome-resolved metagenomics of nearly 1600 species originating from multiple anaerobic digesters.</title>
        <authorList>
            <person name="Campanaro S."/>
            <person name="Treu L."/>
            <person name="Rodriguez-R L.M."/>
            <person name="Kovalovszki A."/>
            <person name="Ziels R.M."/>
            <person name="Maus I."/>
            <person name="Zhu X."/>
            <person name="Kougias P.G."/>
            <person name="Basile A."/>
            <person name="Luo G."/>
            <person name="Schluter A."/>
            <person name="Konstantinidis K.T."/>
            <person name="Angelidaki I."/>
        </authorList>
    </citation>
    <scope>NUCLEOTIDE SEQUENCE [LARGE SCALE GENOMIC DNA]</scope>
    <source>
        <strain evidence="5">AS05jafATM_4</strain>
    </source>
</reference>
<organism evidence="5 6">
    <name type="scientific">Desulfitobacterium dehalogenans</name>
    <dbReference type="NCBI Taxonomy" id="36854"/>
    <lineage>
        <taxon>Bacteria</taxon>
        <taxon>Bacillati</taxon>
        <taxon>Bacillota</taxon>
        <taxon>Clostridia</taxon>
        <taxon>Eubacteriales</taxon>
        <taxon>Desulfitobacteriaceae</taxon>
        <taxon>Desulfitobacterium</taxon>
    </lineage>
</organism>
<gene>
    <name evidence="5" type="ORF">GX523_14805</name>
</gene>
<keyword evidence="3" id="KW-0804">Transcription</keyword>
<dbReference type="Pfam" id="PF07883">
    <property type="entry name" value="Cupin_2"/>
    <property type="match status" value="1"/>
</dbReference>
<name>A0A7C6Z5T0_9FIRM</name>
<dbReference type="SMART" id="SM00530">
    <property type="entry name" value="HTH_XRE"/>
    <property type="match status" value="1"/>
</dbReference>
<dbReference type="InterPro" id="IPR050807">
    <property type="entry name" value="TransReg_Diox_bact_type"/>
</dbReference>
<accession>A0A7C6Z5T0</accession>
<dbReference type="CDD" id="cd00093">
    <property type="entry name" value="HTH_XRE"/>
    <property type="match status" value="1"/>
</dbReference>
<dbReference type="AlphaFoldDB" id="A0A7C6Z5T0"/>
<dbReference type="PROSITE" id="PS50943">
    <property type="entry name" value="HTH_CROC1"/>
    <property type="match status" value="1"/>
</dbReference>
<evidence type="ECO:0000313" key="5">
    <source>
        <dbReference type="EMBL" id="HHY27983.1"/>
    </source>
</evidence>
<dbReference type="InterPro" id="IPR013096">
    <property type="entry name" value="Cupin_2"/>
</dbReference>
<dbReference type="Gene3D" id="2.60.120.10">
    <property type="entry name" value="Jelly Rolls"/>
    <property type="match status" value="1"/>
</dbReference>
<dbReference type="SUPFAM" id="SSF47413">
    <property type="entry name" value="lambda repressor-like DNA-binding domains"/>
    <property type="match status" value="1"/>
</dbReference>
<dbReference type="Pfam" id="PF01381">
    <property type="entry name" value="HTH_3"/>
    <property type="match status" value="1"/>
</dbReference>
<dbReference type="Gene3D" id="1.10.260.40">
    <property type="entry name" value="lambda repressor-like DNA-binding domains"/>
    <property type="match status" value="1"/>
</dbReference>
<feature type="domain" description="HTH cro/C1-type" evidence="4">
    <location>
        <begin position="11"/>
        <end position="65"/>
    </location>
</feature>
<keyword evidence="1" id="KW-0805">Transcription regulation</keyword>